<organism evidence="5 6">
    <name type="scientific">Lentithecium fluviatile CBS 122367</name>
    <dbReference type="NCBI Taxonomy" id="1168545"/>
    <lineage>
        <taxon>Eukaryota</taxon>
        <taxon>Fungi</taxon>
        <taxon>Dikarya</taxon>
        <taxon>Ascomycota</taxon>
        <taxon>Pezizomycotina</taxon>
        <taxon>Dothideomycetes</taxon>
        <taxon>Pleosporomycetidae</taxon>
        <taxon>Pleosporales</taxon>
        <taxon>Massarineae</taxon>
        <taxon>Lentitheciaceae</taxon>
        <taxon>Lentithecium</taxon>
    </lineage>
</organism>
<keyword evidence="1" id="KW-0028">Amino-acid biosynthesis</keyword>
<dbReference type="InterPro" id="IPR029055">
    <property type="entry name" value="Ntn_hydrolases_N"/>
</dbReference>
<reference evidence="5" key="1">
    <citation type="journal article" date="2020" name="Stud. Mycol.">
        <title>101 Dothideomycetes genomes: a test case for predicting lifestyles and emergence of pathogens.</title>
        <authorList>
            <person name="Haridas S."/>
            <person name="Albert R."/>
            <person name="Binder M."/>
            <person name="Bloem J."/>
            <person name="Labutti K."/>
            <person name="Salamov A."/>
            <person name="Andreopoulos B."/>
            <person name="Baker S."/>
            <person name="Barry K."/>
            <person name="Bills G."/>
            <person name="Bluhm B."/>
            <person name="Cannon C."/>
            <person name="Castanera R."/>
            <person name="Culley D."/>
            <person name="Daum C."/>
            <person name="Ezra D."/>
            <person name="Gonzalez J."/>
            <person name="Henrissat B."/>
            <person name="Kuo A."/>
            <person name="Liang C."/>
            <person name="Lipzen A."/>
            <person name="Lutzoni F."/>
            <person name="Magnuson J."/>
            <person name="Mondo S."/>
            <person name="Nolan M."/>
            <person name="Ohm R."/>
            <person name="Pangilinan J."/>
            <person name="Park H.-J."/>
            <person name="Ramirez L."/>
            <person name="Alfaro M."/>
            <person name="Sun H."/>
            <person name="Tritt A."/>
            <person name="Yoshinaga Y."/>
            <person name="Zwiers L.-H."/>
            <person name="Turgeon B."/>
            <person name="Goodwin S."/>
            <person name="Spatafora J."/>
            <person name="Crous P."/>
            <person name="Grigoriev I."/>
        </authorList>
    </citation>
    <scope>NUCLEOTIDE SEQUENCE</scope>
    <source>
        <strain evidence="5">CBS 122367</strain>
    </source>
</reference>
<dbReference type="PANTHER" id="PTHR45937">
    <property type="entry name" value="ASPARAGINE SYNTHETASE DOMAIN-CONTAINING PROTEIN 1"/>
    <property type="match status" value="1"/>
</dbReference>
<dbReference type="InterPro" id="IPR051857">
    <property type="entry name" value="Asn_synthetase_domain"/>
</dbReference>
<evidence type="ECO:0000259" key="4">
    <source>
        <dbReference type="PROSITE" id="PS51278"/>
    </source>
</evidence>
<dbReference type="Gene3D" id="3.40.50.620">
    <property type="entry name" value="HUPs"/>
    <property type="match status" value="1"/>
</dbReference>
<evidence type="ECO:0000313" key="6">
    <source>
        <dbReference type="Proteomes" id="UP000799291"/>
    </source>
</evidence>
<evidence type="ECO:0000256" key="1">
    <source>
        <dbReference type="ARBA" id="ARBA00022605"/>
    </source>
</evidence>
<dbReference type="PROSITE" id="PS51278">
    <property type="entry name" value="GATASE_TYPE_2"/>
    <property type="match status" value="1"/>
</dbReference>
<dbReference type="EMBL" id="MU005588">
    <property type="protein sequence ID" value="KAF2682272.1"/>
    <property type="molecule type" value="Genomic_DNA"/>
</dbReference>
<dbReference type="Pfam" id="PF00733">
    <property type="entry name" value="Asn_synthase"/>
    <property type="match status" value="1"/>
</dbReference>
<evidence type="ECO:0000256" key="2">
    <source>
        <dbReference type="ARBA" id="ARBA00022888"/>
    </source>
</evidence>
<protein>
    <recommendedName>
        <fullName evidence="4">Glutamine amidotransferase type-2 domain-containing protein</fullName>
    </recommendedName>
</protein>
<evidence type="ECO:0000313" key="5">
    <source>
        <dbReference type="EMBL" id="KAF2682272.1"/>
    </source>
</evidence>
<dbReference type="SUPFAM" id="SSF56235">
    <property type="entry name" value="N-terminal nucleophile aminohydrolases (Ntn hydrolases)"/>
    <property type="match status" value="1"/>
</dbReference>
<dbReference type="OrthoDB" id="10252281at2759"/>
<keyword evidence="6" id="KW-1185">Reference proteome</keyword>
<dbReference type="PANTHER" id="PTHR45937:SF1">
    <property type="entry name" value="ASPARAGINE SYNTHETASE DOMAIN-CONTAINING PROTEIN 1"/>
    <property type="match status" value="1"/>
</dbReference>
<dbReference type="InterPro" id="IPR017932">
    <property type="entry name" value="GATase_2_dom"/>
</dbReference>
<dbReference type="GO" id="GO:0006529">
    <property type="term" value="P:asparagine biosynthetic process"/>
    <property type="evidence" value="ECO:0007669"/>
    <property type="project" value="UniProtKB-KW"/>
</dbReference>
<dbReference type="SUPFAM" id="SSF52402">
    <property type="entry name" value="Adenine nucleotide alpha hydrolases-like"/>
    <property type="match status" value="1"/>
</dbReference>
<dbReference type="Gene3D" id="3.60.20.10">
    <property type="entry name" value="Glutamine Phosphoribosylpyrophosphate, subunit 1, domain 1"/>
    <property type="match status" value="1"/>
</dbReference>
<dbReference type="CDD" id="cd03766">
    <property type="entry name" value="Gn_AT_II_novel"/>
    <property type="match status" value="1"/>
</dbReference>
<feature type="domain" description="Glutamine amidotransferase type-2" evidence="4">
    <location>
        <begin position="2"/>
        <end position="196"/>
    </location>
</feature>
<dbReference type="InterPro" id="IPR001962">
    <property type="entry name" value="Asn_synthase"/>
</dbReference>
<dbReference type="Proteomes" id="UP000799291">
    <property type="component" value="Unassembled WGS sequence"/>
</dbReference>
<accession>A0A6G1IVK0</accession>
<keyword evidence="2" id="KW-0061">Asparagine biosynthesis</keyword>
<dbReference type="GO" id="GO:0004066">
    <property type="term" value="F:asparagine synthase (glutamine-hydrolyzing) activity"/>
    <property type="evidence" value="ECO:0007669"/>
    <property type="project" value="InterPro"/>
</dbReference>
<keyword evidence="3" id="KW-0315">Glutamine amidotransferase</keyword>
<name>A0A6G1IVK0_9PLEO</name>
<proteinExistence type="predicted"/>
<gene>
    <name evidence="5" type="ORF">K458DRAFT_307800</name>
</gene>
<dbReference type="AlphaFoldDB" id="A0A6G1IVK0"/>
<sequence>MCGIFFSLSRHGFVTPDSRTEQLLKNRGPDSLGTEHILISNDGDTPSSKLHATFISTVLSLRGTALTEQPLKDADTGSILCWNGEAWTIAGQPVSGSDSRAVYDALFIARGTDANISRLSAIEATVQVLSSIRGPYAFVFYDARSRCIFYGRDCLGRRSLLRKTNDALVLSSVCDNATGESWAEIEADGIYLLDLNETPSSLPSASHIPHRRRGDATANGLHLDVPFPEMNRCAFVDTPRLPFEQKTAVHQIGHSLRKSLVLRVQHVREAVDLSSPHQSDLEARIVVLFSGGLDCTVLARLVHDLIPVKQSVDLLNVAFENPRVHSNLGPNESPYELCPDRITGRTSHAELSKVCPDRTWRFVEINVPYSDTVAKRSTVMALMHPHNTEMDLSISYALYFASKAAGVIRDSKGVSTPYTSAAHVLLSGLGADELFGGYQRHAVAFARKGYPGLLDELELDFNRLGKRNLGRDDRVISDSGKEVRFPYLDEDFIAIALKLPVFAKCNFGAAQSSASDDPAQSLEPAKKVLRLLAWELGMKGVAAEKKRAIQFGARTAKMETGKTKGTQVLI</sequence>
<dbReference type="InterPro" id="IPR014729">
    <property type="entry name" value="Rossmann-like_a/b/a_fold"/>
</dbReference>
<evidence type="ECO:0000256" key="3">
    <source>
        <dbReference type="ARBA" id="ARBA00022962"/>
    </source>
</evidence>
<dbReference type="CDD" id="cd01991">
    <property type="entry name" value="Asn_synthase_B_C"/>
    <property type="match status" value="1"/>
</dbReference>